<dbReference type="InterPro" id="IPR014710">
    <property type="entry name" value="RmlC-like_jellyroll"/>
</dbReference>
<dbReference type="Gene3D" id="2.60.120.10">
    <property type="entry name" value="Jelly Rolls"/>
    <property type="match status" value="1"/>
</dbReference>
<sequence length="315" mass="34112">MAIEYASARIVHKPWGSTDLRPWSKIPADKAVGELWFQRANLNAPDPALLLKMLFTKAPLSIQVHPDDAFAQSIGLAHGKSEAWYILSAAPGAKVAIGLKRPVKPAQLRSAIEDGSIAGLIQWRRVVADEVVFVPAGAIHAIGAGLVIAEIQQRSDATFRLFDYGRGRELHVDNAVGAAHTGPAEPQPAEERLSDARTLLISSPHFIVERIVLAPKSNWDLHAERETWLFGVKGDTQIGPVKAIAGEAVFIDEDDAEIKAGADGFTGLLTYLGPKPITDILHNLTDKSANAAVRDLSRPRQPALRPSNRLTEARP</sequence>
<dbReference type="RefSeq" id="WP_012590098.1">
    <property type="nucleotide sequence ID" value="NC_011666.1"/>
</dbReference>
<evidence type="ECO:0000256" key="2">
    <source>
        <dbReference type="ARBA" id="ARBA00022833"/>
    </source>
</evidence>
<gene>
    <name evidence="4" type="ordered locus">Msil_1059</name>
</gene>
<dbReference type="InterPro" id="IPR011051">
    <property type="entry name" value="RmlC_Cupin_sf"/>
</dbReference>
<dbReference type="AlphaFoldDB" id="B8ELN4"/>
<dbReference type="SUPFAM" id="SSF51182">
    <property type="entry name" value="RmlC-like cupins"/>
    <property type="match status" value="1"/>
</dbReference>
<organism evidence="4 5">
    <name type="scientific">Methylocella silvestris (strain DSM 15510 / CIP 108128 / LMG 27833 / NCIMB 13906 / BL2)</name>
    <dbReference type="NCBI Taxonomy" id="395965"/>
    <lineage>
        <taxon>Bacteria</taxon>
        <taxon>Pseudomonadati</taxon>
        <taxon>Pseudomonadota</taxon>
        <taxon>Alphaproteobacteria</taxon>
        <taxon>Hyphomicrobiales</taxon>
        <taxon>Beijerinckiaceae</taxon>
        <taxon>Methylocella</taxon>
    </lineage>
</organism>
<keyword evidence="4" id="KW-0413">Isomerase</keyword>
<dbReference type="GO" id="GO:0046872">
    <property type="term" value="F:metal ion binding"/>
    <property type="evidence" value="ECO:0007669"/>
    <property type="project" value="UniProtKB-KW"/>
</dbReference>
<reference evidence="4 5" key="1">
    <citation type="journal article" date="2010" name="J. Bacteriol.">
        <title>Complete genome sequence of the aerobic facultative methanotroph Methylocella silvestris BL2.</title>
        <authorList>
            <person name="Chen Y."/>
            <person name="Crombie A."/>
            <person name="Rahman M.T."/>
            <person name="Dedysh S.N."/>
            <person name="Liesack W."/>
            <person name="Stott M.B."/>
            <person name="Alam M."/>
            <person name="Theisen A.R."/>
            <person name="Murrell J.C."/>
            <person name="Dunfield P.F."/>
        </authorList>
    </citation>
    <scope>NUCLEOTIDE SEQUENCE [LARGE SCALE GENOMIC DNA]</scope>
    <source>
        <strain evidence="5">DSM 15510 / CIP 108128 / LMG 27833 / NCIMB 13906 / BL2</strain>
    </source>
</reference>
<evidence type="ECO:0000256" key="3">
    <source>
        <dbReference type="SAM" id="MobiDB-lite"/>
    </source>
</evidence>
<keyword evidence="5" id="KW-1185">Reference proteome</keyword>
<dbReference type="InterPro" id="IPR051804">
    <property type="entry name" value="Carb_Metab_Reg_Kinase/Isom"/>
</dbReference>
<evidence type="ECO:0000256" key="1">
    <source>
        <dbReference type="ARBA" id="ARBA00022723"/>
    </source>
</evidence>
<protein>
    <submittedName>
        <fullName evidence="4">Mannose-6-phosphate isomerase</fullName>
    </submittedName>
</protein>
<dbReference type="Proteomes" id="UP000002257">
    <property type="component" value="Chromosome"/>
</dbReference>
<dbReference type="PANTHER" id="PTHR42742">
    <property type="entry name" value="TRANSCRIPTIONAL REPRESSOR MPRA"/>
    <property type="match status" value="1"/>
</dbReference>
<dbReference type="KEGG" id="msl:Msil_1059"/>
<dbReference type="STRING" id="395965.Msil_1059"/>
<feature type="region of interest" description="Disordered" evidence="3">
    <location>
        <begin position="292"/>
        <end position="315"/>
    </location>
</feature>
<proteinExistence type="predicted"/>
<accession>B8ELN4</accession>
<dbReference type="eggNOG" id="COG1482">
    <property type="taxonomic scope" value="Bacteria"/>
</dbReference>
<evidence type="ECO:0000313" key="5">
    <source>
        <dbReference type="Proteomes" id="UP000002257"/>
    </source>
</evidence>
<dbReference type="GO" id="GO:0016853">
    <property type="term" value="F:isomerase activity"/>
    <property type="evidence" value="ECO:0007669"/>
    <property type="project" value="UniProtKB-KW"/>
</dbReference>
<dbReference type="PANTHER" id="PTHR42742:SF3">
    <property type="entry name" value="FRUCTOKINASE"/>
    <property type="match status" value="1"/>
</dbReference>
<dbReference type="HOGENOM" id="CLU_020529_0_1_5"/>
<dbReference type="CDD" id="cd07010">
    <property type="entry name" value="cupin_PMI_type_I_N_bac"/>
    <property type="match status" value="1"/>
</dbReference>
<evidence type="ECO:0000313" key="4">
    <source>
        <dbReference type="EMBL" id="ACK50028.1"/>
    </source>
</evidence>
<keyword evidence="1" id="KW-0479">Metal-binding</keyword>
<name>B8ELN4_METSB</name>
<dbReference type="EMBL" id="CP001280">
    <property type="protein sequence ID" value="ACK50028.1"/>
    <property type="molecule type" value="Genomic_DNA"/>
</dbReference>
<keyword evidence="2" id="KW-0862">Zinc</keyword>